<dbReference type="RefSeq" id="WP_187713155.1">
    <property type="nucleotide sequence ID" value="NZ_CP060820.1"/>
</dbReference>
<proteinExistence type="predicted"/>
<dbReference type="KEGG" id="lsx:H8B22_05790"/>
<keyword evidence="2" id="KW-1185">Reference proteome</keyword>
<sequence>MHLYEVIRWGNPSDDPHTGGPNGHDTCFLVRAASLEAAAALADGELRFVAGAGLADWAEVAYLLGDDTGTDGTARVLRGPYIQSAYRHGWRQWNRAGPGEPWIESARG</sequence>
<organism evidence="1 2">
    <name type="scientific">Agrilutibacter terrestris</name>
    <dbReference type="NCBI Taxonomy" id="2865112"/>
    <lineage>
        <taxon>Bacteria</taxon>
        <taxon>Pseudomonadati</taxon>
        <taxon>Pseudomonadota</taxon>
        <taxon>Gammaproteobacteria</taxon>
        <taxon>Lysobacterales</taxon>
        <taxon>Lysobacteraceae</taxon>
        <taxon>Agrilutibacter</taxon>
    </lineage>
</organism>
<reference evidence="1 2" key="1">
    <citation type="submission" date="2020-08" db="EMBL/GenBank/DDBJ databases">
        <title>Lysobacter sp. II4 sp. nov., isolated from soil.</title>
        <authorList>
            <person name="Woo C.Y."/>
            <person name="Kim J."/>
        </authorList>
    </citation>
    <scope>NUCLEOTIDE SEQUENCE [LARGE SCALE GENOMIC DNA]</scope>
    <source>
        <strain evidence="1 2">II4</strain>
    </source>
</reference>
<gene>
    <name evidence="1" type="ORF">H8B22_05790</name>
</gene>
<evidence type="ECO:0000313" key="2">
    <source>
        <dbReference type="Proteomes" id="UP000516018"/>
    </source>
</evidence>
<dbReference type="Proteomes" id="UP000516018">
    <property type="component" value="Chromosome"/>
</dbReference>
<dbReference type="EMBL" id="CP060820">
    <property type="protein sequence ID" value="QNP41719.1"/>
    <property type="molecule type" value="Genomic_DNA"/>
</dbReference>
<evidence type="ECO:0000313" key="1">
    <source>
        <dbReference type="EMBL" id="QNP41719.1"/>
    </source>
</evidence>
<name>A0A7H0G0A3_9GAMM</name>
<dbReference type="AlphaFoldDB" id="A0A7H0G0A3"/>
<accession>A0A7H0G0A3</accession>
<protein>
    <submittedName>
        <fullName evidence="1">Uncharacterized protein</fullName>
    </submittedName>
</protein>